<dbReference type="PANTHER" id="PTHR37461">
    <property type="entry name" value="ANTI-SIGMA-K FACTOR RSKA"/>
    <property type="match status" value="1"/>
</dbReference>
<dbReference type="Proteomes" id="UP000321234">
    <property type="component" value="Unassembled WGS sequence"/>
</dbReference>
<keyword evidence="16" id="KW-1185">Reference proteome</keyword>
<reference evidence="15 16" key="1">
    <citation type="submission" date="2019-07" db="EMBL/GenBank/DDBJ databases">
        <title>Quadrisphaera sp. strain DD2A genome sequencing and assembly.</title>
        <authorList>
            <person name="Kim I."/>
        </authorList>
    </citation>
    <scope>NUCLEOTIDE SEQUENCE [LARGE SCALE GENOMIC DNA]</scope>
    <source>
        <strain evidence="15 16">DD2A</strain>
    </source>
</reference>
<keyword evidence="6" id="KW-0805">Transcription regulation</keyword>
<keyword evidence="3" id="KW-1003">Cell membrane</keyword>
<comment type="subcellular location">
    <subcellularLocation>
        <location evidence="2">Cell membrane</location>
    </subcellularLocation>
    <subcellularLocation>
        <location evidence="1">Membrane</location>
        <topology evidence="1">Single-pass membrane protein</topology>
    </subcellularLocation>
</comment>
<gene>
    <name evidence="15" type="ORF">FMM08_20325</name>
</gene>
<evidence type="ECO:0000256" key="9">
    <source>
        <dbReference type="ARBA" id="ARBA00029829"/>
    </source>
</evidence>
<dbReference type="EMBL" id="VKAC01000015">
    <property type="protein sequence ID" value="TXR52333.1"/>
    <property type="molecule type" value="Genomic_DNA"/>
</dbReference>
<feature type="domain" description="Anti-sigma K factor RskA C-terminal" evidence="13">
    <location>
        <begin position="275"/>
        <end position="416"/>
    </location>
</feature>
<keyword evidence="5 12" id="KW-1133">Transmembrane helix</keyword>
<comment type="caution">
    <text evidence="15">The sequence shown here is derived from an EMBL/GenBank/DDBJ whole genome shotgun (WGS) entry which is preliminary data.</text>
</comment>
<dbReference type="GO" id="GO:0016989">
    <property type="term" value="F:sigma factor antagonist activity"/>
    <property type="evidence" value="ECO:0007669"/>
    <property type="project" value="TreeGrafter"/>
</dbReference>
<dbReference type="InterPro" id="IPR041916">
    <property type="entry name" value="Anti_sigma_zinc_sf"/>
</dbReference>
<keyword evidence="7 12" id="KW-0472">Membrane</keyword>
<dbReference type="OrthoDB" id="153510at2"/>
<feature type="compositionally biased region" description="Basic residues" evidence="11">
    <location>
        <begin position="43"/>
        <end position="57"/>
    </location>
</feature>
<evidence type="ECO:0000313" key="16">
    <source>
        <dbReference type="Proteomes" id="UP000321234"/>
    </source>
</evidence>
<protein>
    <recommendedName>
        <fullName evidence="10">Regulator of SigK</fullName>
    </recommendedName>
    <alternativeName>
        <fullName evidence="9">Sigma-K anti-sigma factor RskA</fullName>
    </alternativeName>
</protein>
<accession>A0A5C8Z506</accession>
<dbReference type="PANTHER" id="PTHR37461:SF1">
    <property type="entry name" value="ANTI-SIGMA-K FACTOR RSKA"/>
    <property type="match status" value="1"/>
</dbReference>
<dbReference type="AlphaFoldDB" id="A0A5C8Z506"/>
<evidence type="ECO:0000256" key="5">
    <source>
        <dbReference type="ARBA" id="ARBA00022989"/>
    </source>
</evidence>
<dbReference type="InterPro" id="IPR018764">
    <property type="entry name" value="RskA_C"/>
</dbReference>
<feature type="region of interest" description="Disordered" evidence="11">
    <location>
        <begin position="216"/>
        <end position="259"/>
    </location>
</feature>
<evidence type="ECO:0000256" key="12">
    <source>
        <dbReference type="SAM" id="Phobius"/>
    </source>
</evidence>
<evidence type="ECO:0000256" key="4">
    <source>
        <dbReference type="ARBA" id="ARBA00022692"/>
    </source>
</evidence>
<evidence type="ECO:0000313" key="15">
    <source>
        <dbReference type="EMBL" id="TXR52333.1"/>
    </source>
</evidence>
<feature type="region of interest" description="Disordered" evidence="11">
    <location>
        <begin position="1"/>
        <end position="81"/>
    </location>
</feature>
<dbReference type="Gene3D" id="1.10.10.1320">
    <property type="entry name" value="Anti-sigma factor, zinc-finger domain"/>
    <property type="match status" value="1"/>
</dbReference>
<dbReference type="InterPro" id="IPR027383">
    <property type="entry name" value="Znf_put"/>
</dbReference>
<dbReference type="GO" id="GO:0006417">
    <property type="term" value="P:regulation of translation"/>
    <property type="evidence" value="ECO:0007669"/>
    <property type="project" value="TreeGrafter"/>
</dbReference>
<feature type="compositionally biased region" description="Low complexity" evidence="11">
    <location>
        <begin position="1"/>
        <end position="10"/>
    </location>
</feature>
<keyword evidence="8" id="KW-0804">Transcription</keyword>
<dbReference type="InterPro" id="IPR051474">
    <property type="entry name" value="Anti-sigma-K/W_factor"/>
</dbReference>
<evidence type="ECO:0000256" key="7">
    <source>
        <dbReference type="ARBA" id="ARBA00023136"/>
    </source>
</evidence>
<feature type="compositionally biased region" description="Basic residues" evidence="11">
    <location>
        <begin position="17"/>
        <end position="31"/>
    </location>
</feature>
<evidence type="ECO:0000256" key="10">
    <source>
        <dbReference type="ARBA" id="ARBA00030803"/>
    </source>
</evidence>
<evidence type="ECO:0000259" key="14">
    <source>
        <dbReference type="Pfam" id="PF13490"/>
    </source>
</evidence>
<sequence>MAPGRALRPRGGFGRRLGGHHRPPARRRPRALRAVTRGPRGPGGRRREPHRLRRRLRAGAAARGRDPRAGGAGRLDGPAARGRGARLLGRAHLHGDLPAPGRPGAHRQDAPARRADPAAHRDDALRARSGTRGADRRLDGEEDDVSEHDLTAAYAVDALTGAEAREAEAHLAGCAACRAELAELREALADLTAPVEPSAALRASVLAALDDVEQLPPAPPSTAAARPAAAATTTPPSTAAVAEAAPEPSAEGGDELALRRARRRSRSSRWLPAVAAAAAAVLVAAAALGGWTALRWRADAERAQQTAYAVAKIAAAPDAVTVAAQDGGDGWGSTRVVASASLGEAVLVPTGVEQAPRGRTWQLWWVTGDQAPRSAGTVSDPADAPEVLQGAAEGATAVAVTLEPAGGSTAPTSTPVAVYPLAA</sequence>
<evidence type="ECO:0000256" key="1">
    <source>
        <dbReference type="ARBA" id="ARBA00004167"/>
    </source>
</evidence>
<feature type="compositionally biased region" description="Basic and acidic residues" evidence="11">
    <location>
        <begin position="106"/>
        <end position="126"/>
    </location>
</feature>
<evidence type="ECO:0000256" key="11">
    <source>
        <dbReference type="SAM" id="MobiDB-lite"/>
    </source>
</evidence>
<proteinExistence type="predicted"/>
<feature type="domain" description="Putative zinc-finger" evidence="14">
    <location>
        <begin position="152"/>
        <end position="178"/>
    </location>
</feature>
<dbReference type="GO" id="GO:0005886">
    <property type="term" value="C:plasma membrane"/>
    <property type="evidence" value="ECO:0007669"/>
    <property type="project" value="UniProtKB-SubCell"/>
</dbReference>
<feature type="compositionally biased region" description="Low complexity" evidence="11">
    <location>
        <begin position="221"/>
        <end position="251"/>
    </location>
</feature>
<evidence type="ECO:0000256" key="6">
    <source>
        <dbReference type="ARBA" id="ARBA00023015"/>
    </source>
</evidence>
<feature type="region of interest" description="Disordered" evidence="11">
    <location>
        <begin position="93"/>
        <end position="145"/>
    </location>
</feature>
<keyword evidence="4 12" id="KW-0812">Transmembrane</keyword>
<evidence type="ECO:0000256" key="2">
    <source>
        <dbReference type="ARBA" id="ARBA00004236"/>
    </source>
</evidence>
<evidence type="ECO:0000259" key="13">
    <source>
        <dbReference type="Pfam" id="PF10099"/>
    </source>
</evidence>
<organism evidence="15 16">
    <name type="scientific">Quadrisphaera setariae</name>
    <dbReference type="NCBI Taxonomy" id="2593304"/>
    <lineage>
        <taxon>Bacteria</taxon>
        <taxon>Bacillati</taxon>
        <taxon>Actinomycetota</taxon>
        <taxon>Actinomycetes</taxon>
        <taxon>Kineosporiales</taxon>
        <taxon>Kineosporiaceae</taxon>
        <taxon>Quadrisphaera</taxon>
    </lineage>
</organism>
<feature type="transmembrane region" description="Helical" evidence="12">
    <location>
        <begin position="270"/>
        <end position="294"/>
    </location>
</feature>
<dbReference type="Pfam" id="PF10099">
    <property type="entry name" value="RskA_C"/>
    <property type="match status" value="1"/>
</dbReference>
<dbReference type="Pfam" id="PF13490">
    <property type="entry name" value="zf-HC2"/>
    <property type="match status" value="1"/>
</dbReference>
<evidence type="ECO:0000256" key="8">
    <source>
        <dbReference type="ARBA" id="ARBA00023163"/>
    </source>
</evidence>
<name>A0A5C8Z506_9ACTN</name>
<evidence type="ECO:0000256" key="3">
    <source>
        <dbReference type="ARBA" id="ARBA00022475"/>
    </source>
</evidence>